<dbReference type="Gene3D" id="1.20.5.170">
    <property type="match status" value="1"/>
</dbReference>
<comment type="subcellular location">
    <subcellularLocation>
        <location evidence="1">Nucleus</location>
    </subcellularLocation>
</comment>
<dbReference type="PROSITE" id="PS00036">
    <property type="entry name" value="BZIP_BASIC"/>
    <property type="match status" value="1"/>
</dbReference>
<dbReference type="InterPro" id="IPR050936">
    <property type="entry name" value="AP-1-like"/>
</dbReference>
<feature type="domain" description="BZIP" evidence="4">
    <location>
        <begin position="79"/>
        <end position="93"/>
    </location>
</feature>
<keyword evidence="2" id="KW-0539">Nucleus</keyword>
<dbReference type="PANTHER" id="PTHR40621:SF9">
    <property type="entry name" value="MEAB PROTEIN"/>
    <property type="match status" value="1"/>
</dbReference>
<dbReference type="GO" id="GO:0000976">
    <property type="term" value="F:transcription cis-regulatory region binding"/>
    <property type="evidence" value="ECO:0007669"/>
    <property type="project" value="InterPro"/>
</dbReference>
<dbReference type="SUPFAM" id="SSF57959">
    <property type="entry name" value="Leucine zipper domain"/>
    <property type="match status" value="1"/>
</dbReference>
<feature type="region of interest" description="Disordered" evidence="3">
    <location>
        <begin position="310"/>
        <end position="360"/>
    </location>
</feature>
<sequence>MADKMSIDSKPQIPAGGIASNQHPQHQQHHREESEESMGSTPDQERQNSQPAGNAVSQDQQQPKRKGGRKPIYATSEERKQRNRQAQAAFRERRTEYIKQLEETIRVHESNLHNLQGAHRTAADECLMLRYKNSLLERILLEKGIDVQAELRAKTGSPNLGPTHVPPNMVQPPPIQRAIMNRHHQSRRSNSSIAPKAEPVGSLPPPLQPHSLAASPKNNRPTPSSHSNSPTNAAFSPAPSDNTSVRGSVGARPPVPHMGGAPRPQMMQNGTRPAPTAPNSGASFYPTPAFQNHIEQLEQEYDAQADMVDDSEIETPGPGPYPAAFNDTGSQVFPSPSSNGTAHHIQTQHDNHTPGTSAQYPSMTQLLDQNLDWDPFGLSASMAFPAQHYQFDQTNMR</sequence>
<feature type="compositionally biased region" description="Low complexity" evidence="3">
    <location>
        <begin position="218"/>
        <end position="232"/>
    </location>
</feature>
<feature type="compositionally biased region" description="Polar residues" evidence="3">
    <location>
        <begin position="327"/>
        <end position="345"/>
    </location>
</feature>
<dbReference type="CDD" id="cd14688">
    <property type="entry name" value="bZIP_YAP"/>
    <property type="match status" value="1"/>
</dbReference>
<dbReference type="Proteomes" id="UP001175261">
    <property type="component" value="Unassembled WGS sequence"/>
</dbReference>
<gene>
    <name evidence="5" type="ORF">NLU13_2761</name>
</gene>
<feature type="region of interest" description="Disordered" evidence="3">
    <location>
        <begin position="154"/>
        <end position="287"/>
    </location>
</feature>
<dbReference type="GO" id="GO:0001228">
    <property type="term" value="F:DNA-binding transcription activator activity, RNA polymerase II-specific"/>
    <property type="evidence" value="ECO:0007669"/>
    <property type="project" value="TreeGrafter"/>
</dbReference>
<feature type="compositionally biased region" description="Polar residues" evidence="3">
    <location>
        <begin position="266"/>
        <end position="282"/>
    </location>
</feature>
<proteinExistence type="predicted"/>
<evidence type="ECO:0000313" key="6">
    <source>
        <dbReference type="Proteomes" id="UP001175261"/>
    </source>
</evidence>
<evidence type="ECO:0000256" key="2">
    <source>
        <dbReference type="ARBA" id="ARBA00023242"/>
    </source>
</evidence>
<dbReference type="InterPro" id="IPR046347">
    <property type="entry name" value="bZIP_sf"/>
</dbReference>
<dbReference type="PANTHER" id="PTHR40621">
    <property type="entry name" value="TRANSCRIPTION FACTOR KAPC-RELATED"/>
    <property type="match status" value="1"/>
</dbReference>
<comment type="caution">
    <text evidence="5">The sequence shown here is derived from an EMBL/GenBank/DDBJ whole genome shotgun (WGS) entry which is preliminary data.</text>
</comment>
<feature type="region of interest" description="Disordered" evidence="3">
    <location>
        <begin position="1"/>
        <end position="90"/>
    </location>
</feature>
<evidence type="ECO:0000259" key="4">
    <source>
        <dbReference type="PROSITE" id="PS00036"/>
    </source>
</evidence>
<evidence type="ECO:0000256" key="3">
    <source>
        <dbReference type="SAM" id="MobiDB-lite"/>
    </source>
</evidence>
<dbReference type="InterPro" id="IPR004827">
    <property type="entry name" value="bZIP"/>
</dbReference>
<feature type="compositionally biased region" description="Polar residues" evidence="3">
    <location>
        <begin position="37"/>
        <end position="61"/>
    </location>
</feature>
<dbReference type="GO" id="GO:0090575">
    <property type="term" value="C:RNA polymerase II transcription regulator complex"/>
    <property type="evidence" value="ECO:0007669"/>
    <property type="project" value="TreeGrafter"/>
</dbReference>
<evidence type="ECO:0000256" key="1">
    <source>
        <dbReference type="ARBA" id="ARBA00004123"/>
    </source>
</evidence>
<organism evidence="5 6">
    <name type="scientific">Sarocladium strictum</name>
    <name type="common">Black bundle disease fungus</name>
    <name type="synonym">Acremonium strictum</name>
    <dbReference type="NCBI Taxonomy" id="5046"/>
    <lineage>
        <taxon>Eukaryota</taxon>
        <taxon>Fungi</taxon>
        <taxon>Dikarya</taxon>
        <taxon>Ascomycota</taxon>
        <taxon>Pezizomycotina</taxon>
        <taxon>Sordariomycetes</taxon>
        <taxon>Hypocreomycetidae</taxon>
        <taxon>Hypocreales</taxon>
        <taxon>Sarocladiaceae</taxon>
        <taxon>Sarocladium</taxon>
    </lineage>
</organism>
<evidence type="ECO:0000313" key="5">
    <source>
        <dbReference type="EMBL" id="KAK0389186.1"/>
    </source>
</evidence>
<keyword evidence="6" id="KW-1185">Reference proteome</keyword>
<dbReference type="EMBL" id="JAPDFR010000002">
    <property type="protein sequence ID" value="KAK0389186.1"/>
    <property type="molecule type" value="Genomic_DNA"/>
</dbReference>
<dbReference type="AlphaFoldDB" id="A0AA39GLH0"/>
<protein>
    <recommendedName>
        <fullName evidence="4">BZIP domain-containing protein</fullName>
    </recommendedName>
</protein>
<accession>A0AA39GLH0</accession>
<reference evidence="5" key="1">
    <citation type="submission" date="2022-10" db="EMBL/GenBank/DDBJ databases">
        <title>Determination and structural analysis of whole genome sequence of Sarocladium strictum F4-1.</title>
        <authorList>
            <person name="Hu L."/>
            <person name="Jiang Y."/>
        </authorList>
    </citation>
    <scope>NUCLEOTIDE SEQUENCE</scope>
    <source>
        <strain evidence="5">F4-1</strain>
    </source>
</reference>
<name>A0AA39GLH0_SARSR</name>